<feature type="transmembrane region" description="Helical" evidence="9">
    <location>
        <begin position="321"/>
        <end position="344"/>
    </location>
</feature>
<evidence type="ECO:0000256" key="7">
    <source>
        <dbReference type="ARBA" id="ARBA00035120"/>
    </source>
</evidence>
<feature type="transmembrane region" description="Helical" evidence="9">
    <location>
        <begin position="37"/>
        <end position="54"/>
    </location>
</feature>
<dbReference type="InterPro" id="IPR003691">
    <property type="entry name" value="FluC"/>
</dbReference>
<keyword evidence="5 9" id="KW-1133">Transmembrane helix</keyword>
<organism evidence="10 12">
    <name type="scientific">Malassezia obtusa</name>
    <dbReference type="NCBI Taxonomy" id="76774"/>
    <lineage>
        <taxon>Eukaryota</taxon>
        <taxon>Fungi</taxon>
        <taxon>Dikarya</taxon>
        <taxon>Basidiomycota</taxon>
        <taxon>Ustilaginomycotina</taxon>
        <taxon>Malasseziomycetes</taxon>
        <taxon>Malasseziales</taxon>
        <taxon>Malasseziaceae</taxon>
        <taxon>Malassezia</taxon>
    </lineage>
</organism>
<evidence type="ECO:0000256" key="9">
    <source>
        <dbReference type="SAM" id="Phobius"/>
    </source>
</evidence>
<comment type="function">
    <text evidence="1">Fluoride channel required for the rapid expulsion of cytoplasmic fluoride.</text>
</comment>
<dbReference type="PANTHER" id="PTHR28259:SF1">
    <property type="entry name" value="FLUORIDE EXPORT PROTEIN 1-RELATED"/>
    <property type="match status" value="1"/>
</dbReference>
<sequence length="357" mass="38159">MEAAATGGLVAFASLWGTLTRLGLQGLNTYDGQSIEPLVWAQAVGCLVMGWVTYSENRRVLERWYKPLFPMVSTGYCGSVTSYSSWVFAVFQAFSNNKHYNRHGLHNVMDALTQTAATVGLSLAAFWGGRCLAGRLRLTYLDALFKKPCASASAADAHAECGASLAPHNTPAKAPSPVCAHAASIALGLFFWIGAALLCGLYRPFRRETYALVLSPPGALLRWQLARFNQAPPQNKPSVSGAIRRWPWGTAAANILAVLVYCAAETAQYVGYVTGPQSLGAYTPDACNALYGLQNGFCGTLSTISTLAAELIAMKPPRNAFAYLLFSWTIGIVISILLVGAPWWSLGMQGGCASASK</sequence>
<keyword evidence="4 9" id="KW-0812">Transmembrane</keyword>
<evidence type="ECO:0000256" key="6">
    <source>
        <dbReference type="ARBA" id="ARBA00023136"/>
    </source>
</evidence>
<dbReference type="GO" id="GO:0005886">
    <property type="term" value="C:plasma membrane"/>
    <property type="evidence" value="ECO:0007669"/>
    <property type="project" value="UniProtKB-SubCell"/>
</dbReference>
<evidence type="ECO:0000313" key="10">
    <source>
        <dbReference type="EMBL" id="WFD03623.1"/>
    </source>
</evidence>
<dbReference type="AlphaFoldDB" id="A0AAF0DZR1"/>
<evidence type="ECO:0000313" key="12">
    <source>
        <dbReference type="Proteomes" id="UP001214603"/>
    </source>
</evidence>
<evidence type="ECO:0000256" key="4">
    <source>
        <dbReference type="ARBA" id="ARBA00022692"/>
    </source>
</evidence>
<evidence type="ECO:0008006" key="13">
    <source>
        <dbReference type="Google" id="ProtNLM"/>
    </source>
</evidence>
<dbReference type="EMBL" id="CP119938">
    <property type="protein sequence ID" value="WFD03623.1"/>
    <property type="molecule type" value="Genomic_DNA"/>
</dbReference>
<feature type="transmembrane region" description="Helical" evidence="9">
    <location>
        <begin position="180"/>
        <end position="202"/>
    </location>
</feature>
<comment type="similarity">
    <text evidence="7">Belongs to the fluoride channel Fluc/FEX (TC 1.A.43) family.</text>
</comment>
<evidence type="ECO:0000256" key="2">
    <source>
        <dbReference type="ARBA" id="ARBA00004651"/>
    </source>
</evidence>
<keyword evidence="12" id="KW-1185">Reference proteome</keyword>
<accession>A0AAF0DZR1</accession>
<evidence type="ECO:0000256" key="8">
    <source>
        <dbReference type="ARBA" id="ARBA00035585"/>
    </source>
</evidence>
<evidence type="ECO:0000313" key="11">
    <source>
        <dbReference type="EMBL" id="WFD03631.1"/>
    </source>
</evidence>
<dbReference type="Proteomes" id="UP001214603">
    <property type="component" value="Chromosome 5"/>
</dbReference>
<keyword evidence="6 9" id="KW-0472">Membrane</keyword>
<keyword evidence="3" id="KW-1003">Cell membrane</keyword>
<dbReference type="PANTHER" id="PTHR28259">
    <property type="entry name" value="FLUORIDE EXPORT PROTEIN 1-RELATED"/>
    <property type="match status" value="1"/>
</dbReference>
<comment type="catalytic activity">
    <reaction evidence="8">
        <text>fluoride(in) = fluoride(out)</text>
        <dbReference type="Rhea" id="RHEA:76159"/>
        <dbReference type="ChEBI" id="CHEBI:17051"/>
    </reaction>
    <physiologicalReaction direction="left-to-right" evidence="8">
        <dbReference type="Rhea" id="RHEA:76160"/>
    </physiologicalReaction>
</comment>
<feature type="transmembrane region" description="Helical" evidence="9">
    <location>
        <begin position="75"/>
        <end position="94"/>
    </location>
</feature>
<evidence type="ECO:0000256" key="3">
    <source>
        <dbReference type="ARBA" id="ARBA00022475"/>
    </source>
</evidence>
<gene>
    <name evidence="10" type="ORF">MOBT1_002316</name>
    <name evidence="11" type="ORF">MOBT1_002324</name>
</gene>
<dbReference type="GO" id="GO:1903425">
    <property type="term" value="F:fluoride transmembrane transporter activity"/>
    <property type="evidence" value="ECO:0007669"/>
    <property type="project" value="TreeGrafter"/>
</dbReference>
<reference evidence="10" key="1">
    <citation type="submission" date="2023-03" db="EMBL/GenBank/DDBJ databases">
        <title>Mating type loci evolution in Malassezia.</title>
        <authorList>
            <person name="Coelho M.A."/>
        </authorList>
    </citation>
    <scope>NUCLEOTIDE SEQUENCE</scope>
    <source>
        <strain evidence="10">CBS 7876</strain>
    </source>
</reference>
<comment type="subcellular location">
    <subcellularLocation>
        <location evidence="2">Cell membrane</location>
        <topology evidence="2">Multi-pass membrane protein</topology>
    </subcellularLocation>
</comment>
<protein>
    <recommendedName>
        <fullName evidence="13">Fluoride ion transporter CrcB</fullName>
    </recommendedName>
</protein>
<dbReference type="EMBL" id="CP119938">
    <property type="protein sequence ID" value="WFD03631.1"/>
    <property type="molecule type" value="Genomic_DNA"/>
</dbReference>
<name>A0AAF0DZR1_9BASI</name>
<evidence type="ECO:0000256" key="5">
    <source>
        <dbReference type="ARBA" id="ARBA00022989"/>
    </source>
</evidence>
<proteinExistence type="inferred from homology"/>
<dbReference type="Pfam" id="PF02537">
    <property type="entry name" value="CRCB"/>
    <property type="match status" value="2"/>
</dbReference>
<evidence type="ECO:0000256" key="1">
    <source>
        <dbReference type="ARBA" id="ARBA00002598"/>
    </source>
</evidence>